<evidence type="ECO:0000313" key="1">
    <source>
        <dbReference type="EMBL" id="PBK71386.1"/>
    </source>
</evidence>
<gene>
    <name evidence="1" type="ORF">ARMSODRAFT_1017289</name>
</gene>
<keyword evidence="2" id="KW-1185">Reference proteome</keyword>
<protein>
    <submittedName>
        <fullName evidence="1">Uncharacterized protein</fullName>
    </submittedName>
</protein>
<organism evidence="1 2">
    <name type="scientific">Armillaria solidipes</name>
    <dbReference type="NCBI Taxonomy" id="1076256"/>
    <lineage>
        <taxon>Eukaryota</taxon>
        <taxon>Fungi</taxon>
        <taxon>Dikarya</taxon>
        <taxon>Basidiomycota</taxon>
        <taxon>Agaricomycotina</taxon>
        <taxon>Agaricomycetes</taxon>
        <taxon>Agaricomycetidae</taxon>
        <taxon>Agaricales</taxon>
        <taxon>Marasmiineae</taxon>
        <taxon>Physalacriaceae</taxon>
        <taxon>Armillaria</taxon>
    </lineage>
</organism>
<evidence type="ECO:0000313" key="2">
    <source>
        <dbReference type="Proteomes" id="UP000218334"/>
    </source>
</evidence>
<dbReference type="Proteomes" id="UP000218334">
    <property type="component" value="Unassembled WGS sequence"/>
</dbReference>
<accession>A0A2H3C7X3</accession>
<name>A0A2H3C7X3_9AGAR</name>
<proteinExistence type="predicted"/>
<sequence>MSPSNPMEVSSCSSNAPYLKLYPLPKKQGILDSIRRKDDTSSIASTRKSQQLLPLSSLSGLKLQALSLAYEHGTPSPALSMMLPRPFPSSSSQMMRTILPTPPLPVSMFAGLTLMSCAPTSQPLPLALTLLLLQQQLERLSHENTKSNLSATMAAAQVVLDY</sequence>
<reference evidence="2" key="1">
    <citation type="journal article" date="2017" name="Nat. Ecol. Evol.">
        <title>Genome expansion and lineage-specific genetic innovations in the forest pathogenic fungi Armillaria.</title>
        <authorList>
            <person name="Sipos G."/>
            <person name="Prasanna A.N."/>
            <person name="Walter M.C."/>
            <person name="O'Connor E."/>
            <person name="Balint B."/>
            <person name="Krizsan K."/>
            <person name="Kiss B."/>
            <person name="Hess J."/>
            <person name="Varga T."/>
            <person name="Slot J."/>
            <person name="Riley R."/>
            <person name="Boka B."/>
            <person name="Rigling D."/>
            <person name="Barry K."/>
            <person name="Lee J."/>
            <person name="Mihaltcheva S."/>
            <person name="LaButti K."/>
            <person name="Lipzen A."/>
            <person name="Waldron R."/>
            <person name="Moloney N.M."/>
            <person name="Sperisen C."/>
            <person name="Kredics L."/>
            <person name="Vagvoelgyi C."/>
            <person name="Patrignani A."/>
            <person name="Fitzpatrick D."/>
            <person name="Nagy I."/>
            <person name="Doyle S."/>
            <person name="Anderson J.B."/>
            <person name="Grigoriev I.V."/>
            <person name="Gueldener U."/>
            <person name="Muensterkoetter M."/>
            <person name="Nagy L.G."/>
        </authorList>
    </citation>
    <scope>NUCLEOTIDE SEQUENCE [LARGE SCALE GENOMIC DNA]</scope>
    <source>
        <strain evidence="2">28-4</strain>
    </source>
</reference>
<dbReference type="AlphaFoldDB" id="A0A2H3C7X3"/>
<dbReference type="EMBL" id="KZ293424">
    <property type="protein sequence ID" value="PBK71386.1"/>
    <property type="molecule type" value="Genomic_DNA"/>
</dbReference>